<dbReference type="Proteomes" id="UP001203852">
    <property type="component" value="Unassembled WGS sequence"/>
</dbReference>
<comment type="caution">
    <text evidence="1">The sequence shown here is derived from an EMBL/GenBank/DDBJ whole genome shotgun (WGS) entry which is preliminary data.</text>
</comment>
<accession>A0AAN6DWS2</accession>
<gene>
    <name evidence="1" type="ORF">EDD36DRAFT_434172</name>
</gene>
<protein>
    <submittedName>
        <fullName evidence="1">Uncharacterized protein</fullName>
    </submittedName>
</protein>
<evidence type="ECO:0000313" key="2">
    <source>
        <dbReference type="Proteomes" id="UP001203852"/>
    </source>
</evidence>
<reference evidence="1" key="1">
    <citation type="journal article" date="2022" name="bioRxiv">
        <title>Deciphering the potential niche of two novel black yeast fungi from a biological soil crust based on their genomes, phenotypes, and melanin regulation.</title>
        <authorList>
            <consortium name="DOE Joint Genome Institute"/>
            <person name="Carr E.C."/>
            <person name="Barton Q."/>
            <person name="Grambo S."/>
            <person name="Sullivan M."/>
            <person name="Renfro C.M."/>
            <person name="Kuo A."/>
            <person name="Pangilinan J."/>
            <person name="Lipzen A."/>
            <person name="Keymanesh K."/>
            <person name="Savage E."/>
            <person name="Barry K."/>
            <person name="Grigoriev I.V."/>
            <person name="Riekhof W.R."/>
            <person name="Harris S.S."/>
        </authorList>
    </citation>
    <scope>NUCLEOTIDE SEQUENCE</scope>
    <source>
        <strain evidence="1">JF 03-4F</strain>
    </source>
</reference>
<dbReference type="AlphaFoldDB" id="A0AAN6DWS2"/>
<proteinExistence type="predicted"/>
<sequence length="200" mass="22535">MKGRFPFEREEEQQRSRQCPAVVLLETGLSIQVKQDSYLAIEMFEWCRHVTKGCLFQEGRGAFSRPTTMIPFTSGVRGVSLFLLVLASMDLQSYAGLQNYHCGRPTSTRREDAVSHLAEFCHLTGMHFIVVVLDWYMFTDTHSGEYDVSHGGSDKQAARDLFIVVNLRLGLAPLAVAPSQHHLIMPLRMPGSLPSQCEPY</sequence>
<keyword evidence="2" id="KW-1185">Reference proteome</keyword>
<name>A0AAN6DWS2_9EURO</name>
<organism evidence="1 2">
    <name type="scientific">Exophiala viscosa</name>
    <dbReference type="NCBI Taxonomy" id="2486360"/>
    <lineage>
        <taxon>Eukaryota</taxon>
        <taxon>Fungi</taxon>
        <taxon>Dikarya</taxon>
        <taxon>Ascomycota</taxon>
        <taxon>Pezizomycotina</taxon>
        <taxon>Eurotiomycetes</taxon>
        <taxon>Chaetothyriomycetidae</taxon>
        <taxon>Chaetothyriales</taxon>
        <taxon>Herpotrichiellaceae</taxon>
        <taxon>Exophiala</taxon>
    </lineage>
</organism>
<dbReference type="EMBL" id="MU404353">
    <property type="protein sequence ID" value="KAI1613651.1"/>
    <property type="molecule type" value="Genomic_DNA"/>
</dbReference>
<evidence type="ECO:0000313" key="1">
    <source>
        <dbReference type="EMBL" id="KAI1613651.1"/>
    </source>
</evidence>